<comment type="caution">
    <text evidence="1">The sequence shown here is derived from an EMBL/GenBank/DDBJ whole genome shotgun (WGS) entry which is preliminary data.</text>
</comment>
<gene>
    <name evidence="1" type="ORF">RHGRI_025012</name>
</gene>
<accession>A0AAV6J9E7</accession>
<name>A0AAV6J9E7_9ERIC</name>
<organism evidence="1 2">
    <name type="scientific">Rhododendron griersonianum</name>
    <dbReference type="NCBI Taxonomy" id="479676"/>
    <lineage>
        <taxon>Eukaryota</taxon>
        <taxon>Viridiplantae</taxon>
        <taxon>Streptophyta</taxon>
        <taxon>Embryophyta</taxon>
        <taxon>Tracheophyta</taxon>
        <taxon>Spermatophyta</taxon>
        <taxon>Magnoliopsida</taxon>
        <taxon>eudicotyledons</taxon>
        <taxon>Gunneridae</taxon>
        <taxon>Pentapetalae</taxon>
        <taxon>asterids</taxon>
        <taxon>Ericales</taxon>
        <taxon>Ericaceae</taxon>
        <taxon>Ericoideae</taxon>
        <taxon>Rhodoreae</taxon>
        <taxon>Rhododendron</taxon>
    </lineage>
</organism>
<dbReference type="AlphaFoldDB" id="A0AAV6J9E7"/>
<proteinExistence type="predicted"/>
<protein>
    <submittedName>
        <fullName evidence="1">Uncharacterized protein</fullName>
    </submittedName>
</protein>
<keyword evidence="2" id="KW-1185">Reference proteome</keyword>
<sequence length="50" mass="6350">MLRSHWKMIWGCERKWVFEVFILDNRDCHVLYDWSYVNPNWMNFHPFACK</sequence>
<dbReference type="EMBL" id="JACTNZ010000008">
    <property type="protein sequence ID" value="KAG5537747.1"/>
    <property type="molecule type" value="Genomic_DNA"/>
</dbReference>
<evidence type="ECO:0000313" key="2">
    <source>
        <dbReference type="Proteomes" id="UP000823749"/>
    </source>
</evidence>
<reference evidence="1" key="1">
    <citation type="submission" date="2020-08" db="EMBL/GenBank/DDBJ databases">
        <title>Plant Genome Project.</title>
        <authorList>
            <person name="Zhang R.-G."/>
        </authorList>
    </citation>
    <scope>NUCLEOTIDE SEQUENCE</scope>
    <source>
        <strain evidence="1">WSP0</strain>
        <tissue evidence="1">Leaf</tissue>
    </source>
</reference>
<dbReference type="Proteomes" id="UP000823749">
    <property type="component" value="Chromosome 8"/>
</dbReference>
<evidence type="ECO:0000313" key="1">
    <source>
        <dbReference type="EMBL" id="KAG5537747.1"/>
    </source>
</evidence>